<protein>
    <submittedName>
        <fullName evidence="2">Uncharacterized protein</fullName>
    </submittedName>
</protein>
<dbReference type="AlphaFoldDB" id="A0A975Y709"/>
<feature type="signal peptide" evidence="1">
    <location>
        <begin position="1"/>
        <end position="37"/>
    </location>
</feature>
<dbReference type="EMBL" id="CP021056">
    <property type="protein sequence ID" value="QXE25846.1"/>
    <property type="molecule type" value="Genomic_DNA"/>
</dbReference>
<sequence>MTRFTFVGKPIRRFTQTAFAVLPFFLTFSSVVSPAFAESLQVGDKSFEIIDDIKIVINRESIDEQPMQVNQNGNRYKILRFLPALTQEKEIEPLPGQKKKPNLLYRLAQVQDQQTGKTLTVALPIIFNPPIKQIGL</sequence>
<proteinExistence type="predicted"/>
<feature type="chain" id="PRO_5037423171" evidence="1">
    <location>
        <begin position="38"/>
        <end position="136"/>
    </location>
</feature>
<evidence type="ECO:0000313" key="2">
    <source>
        <dbReference type="EMBL" id="QXE25846.1"/>
    </source>
</evidence>
<name>A0A975Y709_9NOST</name>
<keyword evidence="1" id="KW-0732">Signal</keyword>
<gene>
    <name evidence="2" type="ORF">B6N60_04566</name>
</gene>
<reference evidence="2" key="1">
    <citation type="submission" date="2017-04" db="EMBL/GenBank/DDBJ databases">
        <title>Genome deletions in a multicellular cyanobacterial endosymbiont for morphological adaptation in marine diatoms.</title>
        <authorList>
            <person name="Wang Y."/>
            <person name="Gao H."/>
            <person name="Li R."/>
            <person name="Xu X."/>
        </authorList>
    </citation>
    <scope>NUCLEOTIDE SEQUENCE</scope>
    <source>
        <strain evidence="2">FACHB 800</strain>
    </source>
</reference>
<evidence type="ECO:0000313" key="3">
    <source>
        <dbReference type="Proteomes" id="UP000683511"/>
    </source>
</evidence>
<keyword evidence="3" id="KW-1185">Reference proteome</keyword>
<evidence type="ECO:0000256" key="1">
    <source>
        <dbReference type="SAM" id="SignalP"/>
    </source>
</evidence>
<dbReference type="RefSeq" id="WP_190608461.1">
    <property type="nucleotide sequence ID" value="NZ_CP021056.1"/>
</dbReference>
<organism evidence="2 3">
    <name type="scientific">Richelia sinica FACHB-800</name>
    <dbReference type="NCBI Taxonomy" id="1357546"/>
    <lineage>
        <taxon>Bacteria</taxon>
        <taxon>Bacillati</taxon>
        <taxon>Cyanobacteriota</taxon>
        <taxon>Cyanophyceae</taxon>
        <taxon>Nostocales</taxon>
        <taxon>Nostocaceae</taxon>
        <taxon>Richelia</taxon>
    </lineage>
</organism>
<accession>A0A975Y709</accession>
<dbReference type="KEGG" id="rsin:B6N60_04566"/>
<dbReference type="Proteomes" id="UP000683511">
    <property type="component" value="Chromosome"/>
</dbReference>